<gene>
    <name evidence="11" type="ORF">PCOR1329_LOCUS5595</name>
</gene>
<dbReference type="Pfam" id="PF03567">
    <property type="entry name" value="Sulfotransfer_2"/>
    <property type="match status" value="1"/>
</dbReference>
<evidence type="ECO:0000256" key="6">
    <source>
        <dbReference type="ARBA" id="ARBA00023034"/>
    </source>
</evidence>
<evidence type="ECO:0000256" key="10">
    <source>
        <dbReference type="SAM" id="SignalP"/>
    </source>
</evidence>
<dbReference type="Proteomes" id="UP001189429">
    <property type="component" value="Unassembled WGS sequence"/>
</dbReference>
<dbReference type="PANTHER" id="PTHR12137">
    <property type="entry name" value="CARBOHYDRATE SULFOTRANSFERASE"/>
    <property type="match status" value="1"/>
</dbReference>
<accession>A0ABN9PSJ6</accession>
<dbReference type="InterPro" id="IPR005331">
    <property type="entry name" value="Sulfotransferase"/>
</dbReference>
<evidence type="ECO:0000256" key="3">
    <source>
        <dbReference type="ARBA" id="ARBA00022679"/>
    </source>
</evidence>
<keyword evidence="6" id="KW-0333">Golgi apparatus</keyword>
<comment type="similarity">
    <text evidence="2">Belongs to the sulfotransferase 2 family.</text>
</comment>
<evidence type="ECO:0000313" key="11">
    <source>
        <dbReference type="EMBL" id="CAK0796136.1"/>
    </source>
</evidence>
<dbReference type="PANTHER" id="PTHR12137:SF54">
    <property type="entry name" value="CARBOHYDRATE SULFOTRANSFERASE"/>
    <property type="match status" value="1"/>
</dbReference>
<feature type="chain" id="PRO_5045233438" description="Sulfotransferase" evidence="10">
    <location>
        <begin position="23"/>
        <end position="307"/>
    </location>
</feature>
<keyword evidence="7" id="KW-0472">Membrane</keyword>
<evidence type="ECO:0000256" key="8">
    <source>
        <dbReference type="ARBA" id="ARBA00023180"/>
    </source>
</evidence>
<feature type="region of interest" description="Disordered" evidence="9">
    <location>
        <begin position="47"/>
        <end position="99"/>
    </location>
</feature>
<dbReference type="InterPro" id="IPR018011">
    <property type="entry name" value="Carb_sulfotrans_8-10"/>
</dbReference>
<evidence type="ECO:0000256" key="4">
    <source>
        <dbReference type="ARBA" id="ARBA00022692"/>
    </source>
</evidence>
<proteinExistence type="inferred from homology"/>
<name>A0ABN9PSJ6_9DINO</name>
<evidence type="ECO:0000256" key="2">
    <source>
        <dbReference type="ARBA" id="ARBA00006339"/>
    </source>
</evidence>
<keyword evidence="8" id="KW-0325">Glycoprotein</keyword>
<evidence type="ECO:0000256" key="5">
    <source>
        <dbReference type="ARBA" id="ARBA00022989"/>
    </source>
</evidence>
<keyword evidence="12" id="KW-1185">Reference proteome</keyword>
<comment type="subcellular location">
    <subcellularLocation>
        <location evidence="1">Golgi apparatus membrane</location>
        <topology evidence="1">Single-pass type II membrane protein</topology>
    </subcellularLocation>
</comment>
<reference evidence="11" key="1">
    <citation type="submission" date="2023-10" db="EMBL/GenBank/DDBJ databases">
        <authorList>
            <person name="Chen Y."/>
            <person name="Shah S."/>
            <person name="Dougan E. K."/>
            <person name="Thang M."/>
            <person name="Chan C."/>
        </authorList>
    </citation>
    <scope>NUCLEOTIDE SEQUENCE [LARGE SCALE GENOMIC DNA]</scope>
</reference>
<evidence type="ECO:0000256" key="9">
    <source>
        <dbReference type="SAM" id="MobiDB-lite"/>
    </source>
</evidence>
<keyword evidence="5" id="KW-1133">Transmembrane helix</keyword>
<keyword evidence="10" id="KW-0732">Signal</keyword>
<evidence type="ECO:0000256" key="7">
    <source>
        <dbReference type="ARBA" id="ARBA00023136"/>
    </source>
</evidence>
<protein>
    <recommendedName>
        <fullName evidence="13">Sulfotransferase</fullName>
    </recommendedName>
</protein>
<feature type="signal peptide" evidence="10">
    <location>
        <begin position="1"/>
        <end position="22"/>
    </location>
</feature>
<dbReference type="EMBL" id="CAUYUJ010001481">
    <property type="protein sequence ID" value="CAK0796136.1"/>
    <property type="molecule type" value="Genomic_DNA"/>
</dbReference>
<keyword evidence="4" id="KW-0812">Transmembrane</keyword>
<keyword evidence="3" id="KW-0808">Transferase</keyword>
<evidence type="ECO:0000313" key="12">
    <source>
        <dbReference type="Proteomes" id="UP001189429"/>
    </source>
</evidence>
<comment type="caution">
    <text evidence="11">The sequence shown here is derived from an EMBL/GenBank/DDBJ whole genome shotgun (WGS) entry which is preliminary data.</text>
</comment>
<sequence>MRAARVIWVSLALSLLSPLVFPGSSFFWFGLTQDPGVAGGAVAAPLRSTAEPPEGTGPRLVLQERGQAPGGGRPTGGPPGQSRAPEEDRPLSPHGQAPARSWRACNMTYTTTPKEAIFLVSDSLKLTYVLMSKSGSSTIRATMGTKTNTEPNWNYTVFTVVRDPLERIVSYFFYTYLDRIRKRHALQLFDEETARLVHGQAGHAHGQRSVPLGGGHHYDFVGTLETLAADWAQLGELQKQRFGIPNWPPLAPKEKDNAQRYRPVFTVSTLPANISQRVCNIYRDDYCCFQLPVPPACQVDCAGGLPV</sequence>
<evidence type="ECO:0000256" key="1">
    <source>
        <dbReference type="ARBA" id="ARBA00004323"/>
    </source>
</evidence>
<feature type="compositionally biased region" description="Gly residues" evidence="9">
    <location>
        <begin position="68"/>
        <end position="79"/>
    </location>
</feature>
<organism evidence="11 12">
    <name type="scientific">Prorocentrum cordatum</name>
    <dbReference type="NCBI Taxonomy" id="2364126"/>
    <lineage>
        <taxon>Eukaryota</taxon>
        <taxon>Sar</taxon>
        <taxon>Alveolata</taxon>
        <taxon>Dinophyceae</taxon>
        <taxon>Prorocentrales</taxon>
        <taxon>Prorocentraceae</taxon>
        <taxon>Prorocentrum</taxon>
    </lineage>
</organism>
<evidence type="ECO:0008006" key="13">
    <source>
        <dbReference type="Google" id="ProtNLM"/>
    </source>
</evidence>